<dbReference type="EMBL" id="JBHSRD010000004">
    <property type="protein sequence ID" value="MFC6008140.1"/>
    <property type="molecule type" value="Genomic_DNA"/>
</dbReference>
<evidence type="ECO:0000256" key="1">
    <source>
        <dbReference type="SAM" id="MobiDB-lite"/>
    </source>
</evidence>
<proteinExistence type="predicted"/>
<keyword evidence="2" id="KW-0472">Membrane</keyword>
<evidence type="ECO:0008006" key="5">
    <source>
        <dbReference type="Google" id="ProtNLM"/>
    </source>
</evidence>
<accession>A0ABW1JGQ2</accession>
<feature type="region of interest" description="Disordered" evidence="1">
    <location>
        <begin position="282"/>
        <end position="317"/>
    </location>
</feature>
<evidence type="ECO:0000256" key="2">
    <source>
        <dbReference type="SAM" id="Phobius"/>
    </source>
</evidence>
<reference evidence="4" key="1">
    <citation type="journal article" date="2019" name="Int. J. Syst. Evol. Microbiol.">
        <title>The Global Catalogue of Microorganisms (GCM) 10K type strain sequencing project: providing services to taxonomists for standard genome sequencing and annotation.</title>
        <authorList>
            <consortium name="The Broad Institute Genomics Platform"/>
            <consortium name="The Broad Institute Genome Sequencing Center for Infectious Disease"/>
            <person name="Wu L."/>
            <person name="Ma J."/>
        </authorList>
    </citation>
    <scope>NUCLEOTIDE SEQUENCE [LARGE SCALE GENOMIC DNA]</scope>
    <source>
        <strain evidence="4">KACC 14249</strain>
    </source>
</reference>
<gene>
    <name evidence="3" type="ORF">ACFQDO_13475</name>
</gene>
<evidence type="ECO:0000313" key="4">
    <source>
        <dbReference type="Proteomes" id="UP001596189"/>
    </source>
</evidence>
<feature type="region of interest" description="Disordered" evidence="1">
    <location>
        <begin position="200"/>
        <end position="237"/>
    </location>
</feature>
<protein>
    <recommendedName>
        <fullName evidence="5">Serine/threonine protein kinase</fullName>
    </recommendedName>
</protein>
<evidence type="ECO:0000313" key="3">
    <source>
        <dbReference type="EMBL" id="MFC6008140.1"/>
    </source>
</evidence>
<name>A0ABW1JGQ2_9ACTN</name>
<organism evidence="3 4">
    <name type="scientific">Angustibacter luteus</name>
    <dbReference type="NCBI Taxonomy" id="658456"/>
    <lineage>
        <taxon>Bacteria</taxon>
        <taxon>Bacillati</taxon>
        <taxon>Actinomycetota</taxon>
        <taxon>Actinomycetes</taxon>
        <taxon>Kineosporiales</taxon>
        <taxon>Kineosporiaceae</taxon>
    </lineage>
</organism>
<dbReference type="RefSeq" id="WP_345715167.1">
    <property type="nucleotide sequence ID" value="NZ_BAABFP010000002.1"/>
</dbReference>
<feature type="compositionally biased region" description="Low complexity" evidence="1">
    <location>
        <begin position="282"/>
        <end position="296"/>
    </location>
</feature>
<keyword evidence="4" id="KW-1185">Reference proteome</keyword>
<feature type="compositionally biased region" description="Pro residues" evidence="1">
    <location>
        <begin position="216"/>
        <end position="228"/>
    </location>
</feature>
<feature type="transmembrane region" description="Helical" evidence="2">
    <location>
        <begin position="260"/>
        <end position="281"/>
    </location>
</feature>
<dbReference type="Proteomes" id="UP001596189">
    <property type="component" value="Unassembled WGS sequence"/>
</dbReference>
<sequence>MVERVGELVLVDVLVPDDDPGLGTWRAWDAEAEQYVLADLRHARTLRDPQTDLDQRLAGTPGLEVPLRRVERTSPRLVALVGDLSPRRSLAGYPEASGAVAPDLPTVLDGALLALAGLHAQHVSLGEIAAHDLVLRRGVDGRVAVHLSTASATGVAPASARRRDLEQLLRVVGDHQLCPEALAARLTVLVDEVRSGALGSAEEARRRLAPAAGEPAPLPDPPPLPPLPDGWAPEGPTVAGAAESATVVPDARRRLRPLDVVLVLVVLGCVAGLVVALRGGATTATGTSDPAASTGATGAGGTTGSTAPSGSSPTVLASPAASAQAGAPCGFYDVGVLERSGTTTLTCREQPDGTYLWQVR</sequence>
<keyword evidence="2" id="KW-1133">Transmembrane helix</keyword>
<feature type="compositionally biased region" description="Low complexity" evidence="1">
    <location>
        <begin position="304"/>
        <end position="317"/>
    </location>
</feature>
<comment type="caution">
    <text evidence="3">The sequence shown here is derived from an EMBL/GenBank/DDBJ whole genome shotgun (WGS) entry which is preliminary data.</text>
</comment>
<keyword evidence="2" id="KW-0812">Transmembrane</keyword>